<protein>
    <recommendedName>
        <fullName evidence="4">Prepilin-type N-terminal cleavage/methylation domain-containing protein</fullName>
    </recommendedName>
</protein>
<evidence type="ECO:0000256" key="1">
    <source>
        <dbReference type="SAM" id="Phobius"/>
    </source>
</evidence>
<sequence length="234" mass="25438">MMSTKPIQYCYNEGVKELPFFQNTLHASRFTLQDRRGQSLVEVLVAIAIGAILVVAAVTIIAPALRVNTQASRVQIAASLAKELSDSVRVWAEGDWHSILDLATTSANRYFIIASSSPFIATSGVESVLVSTTTYSRYFYVEDVLRDSSGYIATSSGSNDPSTKQVTVGYHWPQGTTTTYSFYLTRHRNNVFRQTDWSGGSGQSGPATTTNSQFSTSTSVILHASTTGSLILNL</sequence>
<dbReference type="InterPro" id="IPR012902">
    <property type="entry name" value="N_methyl_site"/>
</dbReference>
<gene>
    <name evidence="2" type="ORF">A2945_00020</name>
</gene>
<dbReference type="AlphaFoldDB" id="A0A1G2CH65"/>
<evidence type="ECO:0008006" key="4">
    <source>
        <dbReference type="Google" id="ProtNLM"/>
    </source>
</evidence>
<keyword evidence="1" id="KW-0472">Membrane</keyword>
<dbReference type="Proteomes" id="UP000178880">
    <property type="component" value="Unassembled WGS sequence"/>
</dbReference>
<dbReference type="EMBL" id="MHLA01000008">
    <property type="protein sequence ID" value="OGZ00060.1"/>
    <property type="molecule type" value="Genomic_DNA"/>
</dbReference>
<keyword evidence="1" id="KW-0812">Transmembrane</keyword>
<dbReference type="NCBIfam" id="TIGR02532">
    <property type="entry name" value="IV_pilin_GFxxxE"/>
    <property type="match status" value="1"/>
</dbReference>
<proteinExistence type="predicted"/>
<keyword evidence="1" id="KW-1133">Transmembrane helix</keyword>
<name>A0A1G2CH65_9BACT</name>
<evidence type="ECO:0000313" key="2">
    <source>
        <dbReference type="EMBL" id="OGZ00060.1"/>
    </source>
</evidence>
<dbReference type="Pfam" id="PF07963">
    <property type="entry name" value="N_methyl"/>
    <property type="match status" value="1"/>
</dbReference>
<organism evidence="2 3">
    <name type="scientific">Candidatus Liptonbacteria bacterium RIFCSPLOWO2_01_FULL_52_25</name>
    <dbReference type="NCBI Taxonomy" id="1798650"/>
    <lineage>
        <taxon>Bacteria</taxon>
        <taxon>Candidatus Liptoniibacteriota</taxon>
    </lineage>
</organism>
<reference evidence="2 3" key="1">
    <citation type="journal article" date="2016" name="Nat. Commun.">
        <title>Thousands of microbial genomes shed light on interconnected biogeochemical processes in an aquifer system.</title>
        <authorList>
            <person name="Anantharaman K."/>
            <person name="Brown C.T."/>
            <person name="Hug L.A."/>
            <person name="Sharon I."/>
            <person name="Castelle C.J."/>
            <person name="Probst A.J."/>
            <person name="Thomas B.C."/>
            <person name="Singh A."/>
            <person name="Wilkins M.J."/>
            <person name="Karaoz U."/>
            <person name="Brodie E.L."/>
            <person name="Williams K.H."/>
            <person name="Hubbard S.S."/>
            <person name="Banfield J.F."/>
        </authorList>
    </citation>
    <scope>NUCLEOTIDE SEQUENCE [LARGE SCALE GENOMIC DNA]</scope>
</reference>
<comment type="caution">
    <text evidence="2">The sequence shown here is derived from an EMBL/GenBank/DDBJ whole genome shotgun (WGS) entry which is preliminary data.</text>
</comment>
<accession>A0A1G2CH65</accession>
<feature type="transmembrane region" description="Helical" evidence="1">
    <location>
        <begin position="43"/>
        <end position="65"/>
    </location>
</feature>
<dbReference type="STRING" id="1798650.A2945_00020"/>
<evidence type="ECO:0000313" key="3">
    <source>
        <dbReference type="Proteomes" id="UP000178880"/>
    </source>
</evidence>